<keyword evidence="7" id="KW-0433">Leucine-rich repeat</keyword>
<dbReference type="Gene3D" id="1.20.58.360">
    <property type="entry name" value="Shigella T3SS effector IpaH defines"/>
    <property type="match status" value="1"/>
</dbReference>
<dbReference type="InterPro" id="IPR046673">
    <property type="entry name" value="ToxA_N"/>
</dbReference>
<dbReference type="GO" id="GO:0030430">
    <property type="term" value="C:host cell cytoplasm"/>
    <property type="evidence" value="ECO:0007669"/>
    <property type="project" value="UniProtKB-SubCell"/>
</dbReference>
<sequence>MTNSPFSDDSVDAFIADRLPPWMTDATVEQLQVLHQALLDQQRAREQVQAVFAQVQPLDDFASTLLEAALQRLLHRPVDVRAARLHRVVHVRYPSGVTAIPDRVVPKTLEQPLLACALHNFDRRETAEVAWLPQSNVLDADGTVLPLRPRAFAGVCRSLDLGAAYQQHLKQVLFADDKRRREVNADLEEGWRRSLLAAVELARLQGVVKGAKLDRLVSAVAGAVEPLPGAFSEIRLFGRVVTGVTVFEPASEHGSSAPQNLIVWIPDDPHGAIGAYPSWSQLFRSLGTRLRDPAYRQFFQRFIKEHDRLHFSQRFQHALGSAAAEDPIELDGRHQVIHGALIAHLRSVQVDTLLEDAHSLAVPSTAVDSQARDRRNHLLKGLGLDLLGLASFFVPELGLPLLALAARQVTDDVIDGYHEWALGDREAALGHLMSVAQNVVMIGVGAAVGAATGRMLAREGVIDELAPVLTPAGEQRLARVDLPGYAVPDSDLMAGQRGLLNGRLHVAVEGSAYRLGPSEYRATIEHPQRVQAPAVSLEDNEAGGMRHALERPQEWSDVGMLVARLGSNLSSVSPAAVRAVLRSVGLDEAALRRLHLENAPAPARLCDAVHRYELHRAFPRLRGQAFEAHWHEAEEVPALAAEPLHRDFPALSTRAGRELLTAAGDTELRQLLEQRKVPLALAERARWALHDARLDRACAGFEQANAVNRDTERLALALLHRDWPWAAAVKIEVHEAQFGGDMRASVGADTAPETRCLIHKAQGYLITDHAGRPLHGAVASDDFFQALLRTLDPEQRVAMGAASGAPADLASALADRAFADRTQAARLLGMVPVGKPRPAMRLGDGRIGYRLSGRPEGSRQAMLRGYQQIFPTLNEMEIEVYLERVRLQGEQPWDHLRQLQQCLVDLGENLAAWRREATTAPLPERRRQIARRIRQCWRRKRPDADGEYRLVIDSERIESLPLLPEQASFDHVTHLTIRRAYLSGITEGFLQRFPNVRTLDLSHNLLSSVPEGLQALTQLTELRLTRNQIVIDDAGLARLSALTRLRILDLSHNPIGRLPPLGRLLDLQRLHLRGTGLNELPIEVYMHPALEDIDLRDNHIAGMSPTLAHSHRRLAGLSLHDNPVPEPTQTALRSTLGEVGATALPVRRHGPGGQESLERWLADSSPEERGIRSEHWAALTDEPGSDDLMRFFNDLGRSNDYDFQGIDLRRRIWALIEVCVEHSQVREAVFQQAAGPRTCADQMLLMLSLFEVRALVATRTAGLAAADTAPALVRIGRELYRLDEVDRVAAQHIASERASNPYGLIDEVEIHLAYRAGLVRPLGLPAQSRYMYHRVFSDVDDVRLREAARSILLAESNARIADSLLQRTFWMDFVRTSYANEYETLNQPYHVQLEALLQGQEGMTEQQIIEAVGKLADERSAAERQLTLSLTLRLLLEHPWEGELA</sequence>
<evidence type="ECO:0000256" key="5">
    <source>
        <dbReference type="ARBA" id="ARBA00012483"/>
    </source>
</evidence>
<dbReference type="Pfam" id="PF13855">
    <property type="entry name" value="LRR_8"/>
    <property type="match status" value="1"/>
</dbReference>
<dbReference type="Pfam" id="PF14496">
    <property type="entry name" value="NEL"/>
    <property type="match status" value="1"/>
</dbReference>
<dbReference type="Gene3D" id="3.80.10.10">
    <property type="entry name" value="Ribonuclease Inhibitor"/>
    <property type="match status" value="1"/>
</dbReference>
<keyword evidence="8 14" id="KW-0808">Transferase</keyword>
<evidence type="ECO:0000313" key="17">
    <source>
        <dbReference type="Proteomes" id="UP000594430"/>
    </source>
</evidence>
<dbReference type="GO" id="GO:0005576">
    <property type="term" value="C:extracellular region"/>
    <property type="evidence" value="ECO:0007669"/>
    <property type="project" value="UniProtKB-SubCell"/>
</dbReference>
<evidence type="ECO:0000256" key="10">
    <source>
        <dbReference type="ARBA" id="ARBA00022786"/>
    </source>
</evidence>
<protein>
    <recommendedName>
        <fullName evidence="5">RING-type E3 ubiquitin transferase</fullName>
        <ecNumber evidence="5">2.3.2.27</ecNumber>
    </recommendedName>
</protein>
<comment type="subcellular location">
    <subcellularLocation>
        <location evidence="2">Host cytoplasm</location>
    </subcellularLocation>
    <subcellularLocation>
        <location evidence="3">Secreted</location>
    </subcellularLocation>
</comment>
<comment type="catalytic activity">
    <reaction evidence="1">
        <text>S-ubiquitinyl-[E2 ubiquitin-conjugating enzyme]-L-cysteine + [acceptor protein]-L-lysine = [E2 ubiquitin-conjugating enzyme]-L-cysteine + N(6)-ubiquitinyl-[acceptor protein]-L-lysine.</text>
        <dbReference type="EC" id="2.3.2.27"/>
    </reaction>
</comment>
<evidence type="ECO:0000256" key="6">
    <source>
        <dbReference type="ARBA" id="ARBA00022525"/>
    </source>
</evidence>
<evidence type="ECO:0000256" key="8">
    <source>
        <dbReference type="ARBA" id="ARBA00022679"/>
    </source>
</evidence>
<keyword evidence="10 14" id="KW-0833">Ubl conjugation pathway</keyword>
<evidence type="ECO:0000256" key="3">
    <source>
        <dbReference type="ARBA" id="ARBA00004613"/>
    </source>
</evidence>
<name>A0A7S9LB78_9PSED</name>
<evidence type="ECO:0000256" key="14">
    <source>
        <dbReference type="PROSITE-ProRule" id="PRU01398"/>
    </source>
</evidence>
<organism evidence="16 17">
    <name type="scientific">Pseudomonas fulva</name>
    <dbReference type="NCBI Taxonomy" id="47880"/>
    <lineage>
        <taxon>Bacteria</taxon>
        <taxon>Pseudomonadati</taxon>
        <taxon>Pseudomonadota</taxon>
        <taxon>Gammaproteobacteria</taxon>
        <taxon>Pseudomonadales</taxon>
        <taxon>Pseudomonadaceae</taxon>
        <taxon>Pseudomonas</taxon>
    </lineage>
</organism>
<keyword evidence="6 14" id="KW-0964">Secreted</keyword>
<comment type="similarity">
    <text evidence="4 14">Belongs to the LRR-containing bacterial E3 ligase family.</text>
</comment>
<dbReference type="InterPro" id="IPR003591">
    <property type="entry name" value="Leu-rich_rpt_typical-subtyp"/>
</dbReference>
<dbReference type="InterPro" id="IPR029487">
    <property type="entry name" value="NEL_dom"/>
</dbReference>
<feature type="active site" description="Glycyl thioester intermediate" evidence="14">
    <location>
        <position position="1239"/>
    </location>
</feature>
<dbReference type="InterPro" id="IPR051071">
    <property type="entry name" value="LRR-bact_E3_ubiq_ligases"/>
</dbReference>
<evidence type="ECO:0000256" key="13">
    <source>
        <dbReference type="ARBA" id="ARBA00023200"/>
    </source>
</evidence>
<dbReference type="PANTHER" id="PTHR47114:SF2">
    <property type="entry name" value="OLIGODENDROCYTE-MYELIN GLYCOPROTEIN"/>
    <property type="match status" value="1"/>
</dbReference>
<dbReference type="Pfam" id="PF20178">
    <property type="entry name" value="ToxA_N"/>
    <property type="match status" value="1"/>
</dbReference>
<evidence type="ECO:0000259" key="15">
    <source>
        <dbReference type="PROSITE" id="PS52053"/>
    </source>
</evidence>
<evidence type="ECO:0000256" key="12">
    <source>
        <dbReference type="ARBA" id="ARBA00023026"/>
    </source>
</evidence>
<evidence type="ECO:0000313" key="16">
    <source>
        <dbReference type="EMBL" id="QPH50970.1"/>
    </source>
</evidence>
<gene>
    <name evidence="16" type="ORF">IZU98_09855</name>
</gene>
<keyword evidence="11 14" id="KW-0832">Ubl conjugation</keyword>
<reference evidence="16 17" key="1">
    <citation type="submission" date="2020-11" db="EMBL/GenBank/DDBJ databases">
        <title>Pseudomonas fulva producing VIM-24.</title>
        <authorList>
            <person name="Liu S."/>
        </authorList>
    </citation>
    <scope>NUCLEOTIDE SEQUENCE [LARGE SCALE GENOMIC DNA]</scope>
    <source>
        <strain evidence="16 17">ZDHY414</strain>
    </source>
</reference>
<dbReference type="SMART" id="SM00369">
    <property type="entry name" value="LRR_TYP"/>
    <property type="match status" value="4"/>
</dbReference>
<dbReference type="RefSeq" id="WP_196110638.1">
    <property type="nucleotide sequence ID" value="NZ_CP064943.1"/>
</dbReference>
<dbReference type="EC" id="2.3.2.27" evidence="5"/>
<dbReference type="PANTHER" id="PTHR47114">
    <property type="match status" value="1"/>
</dbReference>
<keyword evidence="12" id="KW-0843">Virulence</keyword>
<dbReference type="Pfam" id="PF00560">
    <property type="entry name" value="LRR_1"/>
    <property type="match status" value="1"/>
</dbReference>
<proteinExistence type="inferred from homology"/>
<dbReference type="SUPFAM" id="SSF52058">
    <property type="entry name" value="L domain-like"/>
    <property type="match status" value="1"/>
</dbReference>
<dbReference type="InterPro" id="IPR032675">
    <property type="entry name" value="LRR_dom_sf"/>
</dbReference>
<dbReference type="EMBL" id="CP064946">
    <property type="protein sequence ID" value="QPH50970.1"/>
    <property type="molecule type" value="Genomic_DNA"/>
</dbReference>
<dbReference type="GO" id="GO:0016567">
    <property type="term" value="P:protein ubiquitination"/>
    <property type="evidence" value="ECO:0007669"/>
    <property type="project" value="InterPro"/>
</dbReference>
<evidence type="ECO:0000256" key="11">
    <source>
        <dbReference type="ARBA" id="ARBA00022843"/>
    </source>
</evidence>
<evidence type="ECO:0000256" key="9">
    <source>
        <dbReference type="ARBA" id="ARBA00022737"/>
    </source>
</evidence>
<evidence type="ECO:0000256" key="1">
    <source>
        <dbReference type="ARBA" id="ARBA00000900"/>
    </source>
</evidence>
<keyword evidence="13 14" id="KW-1035">Host cytoplasm</keyword>
<comment type="PTM">
    <text evidence="14">Ubiquitinated in the presence of host E1 ubiquitin-activating enzyme, E2 ubiquitin-conjugating enzyme and ubiquitin.</text>
</comment>
<keyword evidence="9" id="KW-0677">Repeat</keyword>
<dbReference type="InterPro" id="IPR001611">
    <property type="entry name" value="Leu-rich_rpt"/>
</dbReference>
<feature type="domain" description="NEL" evidence="15">
    <location>
        <begin position="1152"/>
        <end position="1445"/>
    </location>
</feature>
<dbReference type="Proteomes" id="UP000594430">
    <property type="component" value="Chromosome"/>
</dbReference>
<dbReference type="PROSITE" id="PS51450">
    <property type="entry name" value="LRR"/>
    <property type="match status" value="2"/>
</dbReference>
<dbReference type="GO" id="GO:0061630">
    <property type="term" value="F:ubiquitin protein ligase activity"/>
    <property type="evidence" value="ECO:0007669"/>
    <property type="project" value="UniProtKB-EC"/>
</dbReference>
<evidence type="ECO:0000256" key="4">
    <source>
        <dbReference type="ARBA" id="ARBA00009868"/>
    </source>
</evidence>
<dbReference type="PROSITE" id="PS52053">
    <property type="entry name" value="NEL"/>
    <property type="match status" value="1"/>
</dbReference>
<evidence type="ECO:0000256" key="7">
    <source>
        <dbReference type="ARBA" id="ARBA00022614"/>
    </source>
</evidence>
<accession>A0A7S9LB78</accession>
<evidence type="ECO:0000256" key="2">
    <source>
        <dbReference type="ARBA" id="ARBA00004192"/>
    </source>
</evidence>